<evidence type="ECO:0000313" key="1">
    <source>
        <dbReference type="EMBL" id="KAJ7077551.1"/>
    </source>
</evidence>
<name>A0AAD6TS46_9AGAR</name>
<gene>
    <name evidence="1" type="ORF">B0H15DRAFT_955061</name>
</gene>
<evidence type="ECO:0000313" key="2">
    <source>
        <dbReference type="Proteomes" id="UP001222325"/>
    </source>
</evidence>
<proteinExistence type="predicted"/>
<comment type="caution">
    <text evidence="1">The sequence shown here is derived from an EMBL/GenBank/DDBJ whole genome shotgun (WGS) entry which is preliminary data.</text>
</comment>
<dbReference type="EMBL" id="JARJCN010000072">
    <property type="protein sequence ID" value="KAJ7077551.1"/>
    <property type="molecule type" value="Genomic_DNA"/>
</dbReference>
<accession>A0AAD6TS46</accession>
<dbReference type="Proteomes" id="UP001222325">
    <property type="component" value="Unassembled WGS sequence"/>
</dbReference>
<sequence length="184" mass="19928">MVSPQRISMLAIPHRILSSIFPSRAQPSRHRCFRSSRPWHVKGTLVVVPRAASRSSFVPKITPVIAVFVAVARGTSKITPVIAVFVAVARGTSKITPVIAVFVAVARGTSKITPVIAVFVAVARGTSKITPVIAVFVRPWHIKEIPPVIAVFVAHRFALPFVLPSPVRHAPSSFLHAFRPTISL</sequence>
<protein>
    <submittedName>
        <fullName evidence="1">Uncharacterized protein</fullName>
    </submittedName>
</protein>
<reference evidence="1" key="1">
    <citation type="submission" date="2023-03" db="EMBL/GenBank/DDBJ databases">
        <title>Massive genome expansion in bonnet fungi (Mycena s.s.) driven by repeated elements and novel gene families across ecological guilds.</title>
        <authorList>
            <consortium name="Lawrence Berkeley National Laboratory"/>
            <person name="Harder C.B."/>
            <person name="Miyauchi S."/>
            <person name="Viragh M."/>
            <person name="Kuo A."/>
            <person name="Thoen E."/>
            <person name="Andreopoulos B."/>
            <person name="Lu D."/>
            <person name="Skrede I."/>
            <person name="Drula E."/>
            <person name="Henrissat B."/>
            <person name="Morin E."/>
            <person name="Kohler A."/>
            <person name="Barry K."/>
            <person name="LaButti K."/>
            <person name="Morin E."/>
            <person name="Salamov A."/>
            <person name="Lipzen A."/>
            <person name="Mereny Z."/>
            <person name="Hegedus B."/>
            <person name="Baldrian P."/>
            <person name="Stursova M."/>
            <person name="Weitz H."/>
            <person name="Taylor A."/>
            <person name="Grigoriev I.V."/>
            <person name="Nagy L.G."/>
            <person name="Martin F."/>
            <person name="Kauserud H."/>
        </authorList>
    </citation>
    <scope>NUCLEOTIDE SEQUENCE</scope>
    <source>
        <strain evidence="1">CBHHK173m</strain>
    </source>
</reference>
<dbReference type="AlphaFoldDB" id="A0AAD6TS46"/>
<organism evidence="1 2">
    <name type="scientific">Mycena belliarum</name>
    <dbReference type="NCBI Taxonomy" id="1033014"/>
    <lineage>
        <taxon>Eukaryota</taxon>
        <taxon>Fungi</taxon>
        <taxon>Dikarya</taxon>
        <taxon>Basidiomycota</taxon>
        <taxon>Agaricomycotina</taxon>
        <taxon>Agaricomycetes</taxon>
        <taxon>Agaricomycetidae</taxon>
        <taxon>Agaricales</taxon>
        <taxon>Marasmiineae</taxon>
        <taxon>Mycenaceae</taxon>
        <taxon>Mycena</taxon>
    </lineage>
</organism>
<keyword evidence="2" id="KW-1185">Reference proteome</keyword>